<dbReference type="EMBL" id="FOUU01000005">
    <property type="protein sequence ID" value="SFM84301.1"/>
    <property type="molecule type" value="Genomic_DNA"/>
</dbReference>
<dbReference type="SUPFAM" id="SSF159659">
    <property type="entry name" value="Cgl1923-like"/>
    <property type="match status" value="1"/>
</dbReference>
<dbReference type="Pfam" id="PF09754">
    <property type="entry name" value="PAC2"/>
    <property type="match status" value="1"/>
</dbReference>
<evidence type="ECO:0000313" key="2">
    <source>
        <dbReference type="Proteomes" id="UP000199611"/>
    </source>
</evidence>
<keyword evidence="1" id="KW-0436">Ligase</keyword>
<reference evidence="1 2" key="1">
    <citation type="submission" date="2016-10" db="EMBL/GenBank/DDBJ databases">
        <authorList>
            <person name="de Groot N.N."/>
        </authorList>
    </citation>
    <scope>NUCLEOTIDE SEQUENCE [LARGE SCALE GENOMIC DNA]</scope>
    <source>
        <strain evidence="1 2">DSM 9990</strain>
    </source>
</reference>
<gene>
    <name evidence="1" type="ORF">SAMN05660836_01653</name>
</gene>
<dbReference type="PROSITE" id="PS51257">
    <property type="entry name" value="PROKAR_LIPOPROTEIN"/>
    <property type="match status" value="1"/>
</dbReference>
<dbReference type="Gene3D" id="3.40.50.10900">
    <property type="entry name" value="PAC-like subunit"/>
    <property type="match status" value="1"/>
</dbReference>
<organism evidence="1 2">
    <name type="scientific">Thermodesulforhabdus norvegica</name>
    <dbReference type="NCBI Taxonomy" id="39841"/>
    <lineage>
        <taxon>Bacteria</taxon>
        <taxon>Pseudomonadati</taxon>
        <taxon>Thermodesulfobacteriota</taxon>
        <taxon>Syntrophobacteria</taxon>
        <taxon>Syntrophobacterales</taxon>
        <taxon>Thermodesulforhabdaceae</taxon>
        <taxon>Thermodesulforhabdus</taxon>
    </lineage>
</organism>
<name>A0A1I4U665_9BACT</name>
<protein>
    <submittedName>
        <fullName evidence="1">Predicted ATP-dependent carboligase, ATP-grasp superfamily</fullName>
    </submittedName>
</protein>
<keyword evidence="2" id="KW-1185">Reference proteome</keyword>
<dbReference type="Proteomes" id="UP000199611">
    <property type="component" value="Unassembled WGS sequence"/>
</dbReference>
<dbReference type="AlphaFoldDB" id="A0A1I4U665"/>
<dbReference type="RefSeq" id="WP_093394930.1">
    <property type="nucleotide sequence ID" value="NZ_FOUU01000005.1"/>
</dbReference>
<dbReference type="OrthoDB" id="150941at2"/>
<proteinExistence type="predicted"/>
<dbReference type="STRING" id="39841.SAMN05660836_01653"/>
<dbReference type="GO" id="GO:0016874">
    <property type="term" value="F:ligase activity"/>
    <property type="evidence" value="ECO:0007669"/>
    <property type="project" value="UniProtKB-KW"/>
</dbReference>
<sequence length="292" mass="33252">MHGGKYHTGIIGFSGWCDAGAVVQNTVNHIISSCEAEELEKWELDSFLHSDRERPQIKIEHGIVRGLSWPAMTFYRLRARTMDKLLIAFGPEPSTNWRIFSRELINRLDNYGIRRIVLLGSLYDQIFHDEVFVSAVVMTPAALNVAKSAGCRLIQYEGPAAVHGAVMMEAQNNRNMETIAIWSHVPFYLKGPHEKAMVVMLDVLSRMTAVNFPHGNLDRQWAIRLKQLEKLLQEDEELRNLIETLKHQSHQPFRALPGAPPSLNAPESPPKIIHIDDFIKKKRENDLSSQDD</sequence>
<accession>A0A1I4U665</accession>
<dbReference type="InterPro" id="IPR038389">
    <property type="entry name" value="PSMG2_sf"/>
</dbReference>
<dbReference type="InterPro" id="IPR019151">
    <property type="entry name" value="Proteasome_assmbl_chaperone_2"/>
</dbReference>
<evidence type="ECO:0000313" key="1">
    <source>
        <dbReference type="EMBL" id="SFM84301.1"/>
    </source>
</evidence>